<proteinExistence type="inferred from homology"/>
<reference evidence="7" key="1">
    <citation type="submission" date="2020-10" db="EMBL/GenBank/DDBJ databases">
        <authorList>
            <person name="Han B."/>
            <person name="Lu T."/>
            <person name="Zhao Q."/>
            <person name="Huang X."/>
            <person name="Zhao Y."/>
        </authorList>
    </citation>
    <scope>NUCLEOTIDE SEQUENCE</scope>
</reference>
<dbReference type="GO" id="GO:0000967">
    <property type="term" value="P:rRNA 5'-end processing"/>
    <property type="evidence" value="ECO:0007669"/>
    <property type="project" value="TreeGrafter"/>
</dbReference>
<evidence type="ECO:0000256" key="1">
    <source>
        <dbReference type="ARBA" id="ARBA00022490"/>
    </source>
</evidence>
<dbReference type="InterPro" id="IPR006641">
    <property type="entry name" value="YqgF/RNaseH-like_dom"/>
</dbReference>
<evidence type="ECO:0000259" key="6">
    <source>
        <dbReference type="SMART" id="SM00732"/>
    </source>
</evidence>
<protein>
    <recommendedName>
        <fullName evidence="6">YqgF/RNase H-like domain-containing protein</fullName>
    </recommendedName>
</protein>
<evidence type="ECO:0000256" key="4">
    <source>
        <dbReference type="ARBA" id="ARBA00022801"/>
    </source>
</evidence>
<feature type="domain" description="YqgF/RNase H-like" evidence="6">
    <location>
        <begin position="127"/>
        <end position="232"/>
    </location>
</feature>
<keyword evidence="3" id="KW-0540">Nuclease</keyword>
<feature type="region of interest" description="Disordered" evidence="5">
    <location>
        <begin position="1"/>
        <end position="29"/>
    </location>
</feature>
<feature type="compositionally biased region" description="Polar residues" evidence="5">
    <location>
        <begin position="1"/>
        <end position="13"/>
    </location>
</feature>
<dbReference type="EMBL" id="CAJGYO010000006">
    <property type="protein sequence ID" value="CAD6236634.1"/>
    <property type="molecule type" value="Genomic_DNA"/>
</dbReference>
<comment type="caution">
    <text evidence="7">The sequence shown here is derived from an EMBL/GenBank/DDBJ whole genome shotgun (WGS) entry which is preliminary data.</text>
</comment>
<evidence type="ECO:0000256" key="3">
    <source>
        <dbReference type="ARBA" id="ARBA00022722"/>
    </source>
</evidence>
<organism evidence="7 8">
    <name type="scientific">Miscanthus lutarioriparius</name>
    <dbReference type="NCBI Taxonomy" id="422564"/>
    <lineage>
        <taxon>Eukaryota</taxon>
        <taxon>Viridiplantae</taxon>
        <taxon>Streptophyta</taxon>
        <taxon>Embryophyta</taxon>
        <taxon>Tracheophyta</taxon>
        <taxon>Spermatophyta</taxon>
        <taxon>Magnoliopsida</taxon>
        <taxon>Liliopsida</taxon>
        <taxon>Poales</taxon>
        <taxon>Poaceae</taxon>
        <taxon>PACMAD clade</taxon>
        <taxon>Panicoideae</taxon>
        <taxon>Andropogonodae</taxon>
        <taxon>Andropogoneae</taxon>
        <taxon>Saccharinae</taxon>
        <taxon>Miscanthus</taxon>
    </lineage>
</organism>
<dbReference type="GO" id="GO:0016787">
    <property type="term" value="F:hydrolase activity"/>
    <property type="evidence" value="ECO:0007669"/>
    <property type="project" value="UniProtKB-KW"/>
</dbReference>
<feature type="compositionally biased region" description="Basic and acidic residues" evidence="5">
    <location>
        <begin position="16"/>
        <end position="28"/>
    </location>
</feature>
<dbReference type="SUPFAM" id="SSF53098">
    <property type="entry name" value="Ribonuclease H-like"/>
    <property type="match status" value="1"/>
</dbReference>
<keyword evidence="8" id="KW-1185">Reference proteome</keyword>
<dbReference type="FunFam" id="3.30.420.140:FF:000008">
    <property type="entry name" value="Putative pre-16S rRNA nuclease"/>
    <property type="match status" value="1"/>
</dbReference>
<dbReference type="InterPro" id="IPR005227">
    <property type="entry name" value="YqgF"/>
</dbReference>
<gene>
    <name evidence="7" type="ORF">NCGR_LOCUS24487</name>
</gene>
<sequence>MESSLLRSATTAQGPRGRESQRDGKAERGACLARWPGGAVCTCPDGYPTKSRPSKLAVSVPSLLVCIPSPNSAATAVRARRCLRGCAAVAPNLSPTALFRRRYTMRLLQVEELFRKVLEVGSKDKAARLLGLDVGSKYVGVAVSDEKNRIALPLSVLCRTKTNINLMADDFKTLVSKYSIAGFIVGYPFNLHGQPSPDAVQVRLLAGELCKTGKLDDLSYTYWDENFTSKCVEALLHPLNLKNRDEAKTMTDKFAAVCILQGYLDNMNRKLRSTDKSEA</sequence>
<dbReference type="PANTHER" id="PTHR33317:SF1">
    <property type="entry name" value="POLYNUCLEOTIDYL TRANSFERASE, RIBONUCLEASE H-LIKE SUPERFAMILY PROTEIN"/>
    <property type="match status" value="1"/>
</dbReference>
<dbReference type="Proteomes" id="UP000604825">
    <property type="component" value="Unassembled WGS sequence"/>
</dbReference>
<dbReference type="InterPro" id="IPR037027">
    <property type="entry name" value="YqgF/RNaseH-like_dom_sf"/>
</dbReference>
<dbReference type="AlphaFoldDB" id="A0A811P9B4"/>
<accession>A0A811P9B4</accession>
<dbReference type="Pfam" id="PF03652">
    <property type="entry name" value="RuvX"/>
    <property type="match status" value="1"/>
</dbReference>
<keyword evidence="2" id="KW-0690">Ribosome biogenesis</keyword>
<dbReference type="OrthoDB" id="10261669at2759"/>
<dbReference type="Gene3D" id="3.30.420.140">
    <property type="entry name" value="YqgF/RNase H-like domain"/>
    <property type="match status" value="1"/>
</dbReference>
<dbReference type="GO" id="GO:0004518">
    <property type="term" value="F:nuclease activity"/>
    <property type="evidence" value="ECO:0007669"/>
    <property type="project" value="UniProtKB-KW"/>
</dbReference>
<dbReference type="CDD" id="cd16964">
    <property type="entry name" value="YqgF"/>
    <property type="match status" value="1"/>
</dbReference>
<dbReference type="InterPro" id="IPR012337">
    <property type="entry name" value="RNaseH-like_sf"/>
</dbReference>
<dbReference type="PANTHER" id="PTHR33317">
    <property type="entry name" value="POLYNUCLEOTIDYL TRANSFERASE, RIBONUCLEASE H-LIKE SUPERFAMILY PROTEIN"/>
    <property type="match status" value="1"/>
</dbReference>
<dbReference type="HAMAP" id="MF_00651">
    <property type="entry name" value="Nuclease_YqgF"/>
    <property type="match status" value="1"/>
</dbReference>
<keyword evidence="4" id="KW-0378">Hydrolase</keyword>
<evidence type="ECO:0000256" key="2">
    <source>
        <dbReference type="ARBA" id="ARBA00022517"/>
    </source>
</evidence>
<name>A0A811P9B4_9POAL</name>
<evidence type="ECO:0000256" key="5">
    <source>
        <dbReference type="SAM" id="MobiDB-lite"/>
    </source>
</evidence>
<dbReference type="SMART" id="SM00732">
    <property type="entry name" value="YqgFc"/>
    <property type="match status" value="1"/>
</dbReference>
<evidence type="ECO:0000313" key="8">
    <source>
        <dbReference type="Proteomes" id="UP000604825"/>
    </source>
</evidence>
<dbReference type="NCBIfam" id="TIGR00250">
    <property type="entry name" value="RNAse_H_YqgF"/>
    <property type="match status" value="1"/>
</dbReference>
<evidence type="ECO:0000313" key="7">
    <source>
        <dbReference type="EMBL" id="CAD6236634.1"/>
    </source>
</evidence>
<keyword evidence="1" id="KW-0963">Cytoplasm</keyword>